<dbReference type="EC" id="6.1.1.21" evidence="2"/>
<evidence type="ECO:0000256" key="1">
    <source>
        <dbReference type="ARBA" id="ARBA00008226"/>
    </source>
</evidence>
<evidence type="ECO:0000313" key="10">
    <source>
        <dbReference type="Proteomes" id="UP001291926"/>
    </source>
</evidence>
<dbReference type="EMBL" id="JAYDYQ010001088">
    <property type="protein sequence ID" value="KAK4488809.1"/>
    <property type="molecule type" value="Genomic_DNA"/>
</dbReference>
<dbReference type="Proteomes" id="UP001291926">
    <property type="component" value="Unassembled WGS sequence"/>
</dbReference>
<keyword evidence="5" id="KW-0648">Protein biosynthesis</keyword>
<evidence type="ECO:0000256" key="6">
    <source>
        <dbReference type="ARBA" id="ARBA00047639"/>
    </source>
</evidence>
<comment type="similarity">
    <text evidence="1">Belongs to the class-II aminoacyl-tRNA synthetase family.</text>
</comment>
<dbReference type="InterPro" id="IPR015807">
    <property type="entry name" value="His-tRNA-ligase"/>
</dbReference>
<feature type="compositionally biased region" description="Polar residues" evidence="7">
    <location>
        <begin position="10"/>
        <end position="20"/>
    </location>
</feature>
<keyword evidence="3" id="KW-0547">Nucleotide-binding</keyword>
<dbReference type="InterPro" id="IPR006195">
    <property type="entry name" value="aa-tRNA-synth_II"/>
</dbReference>
<dbReference type="InterPro" id="IPR036621">
    <property type="entry name" value="Anticodon-bd_dom_sf"/>
</dbReference>
<feature type="region of interest" description="Disordered" evidence="7">
    <location>
        <begin position="1"/>
        <end position="20"/>
    </location>
</feature>
<sequence>IGRPCLHQQAAKNSKSPAQHATTMADASVKRIATLASKDSSLTTTDVFAVASDVARITIDSSSIPRNALSSDYELYDVPLNDLNYTAAAVDGVFAVIDHCSAALSSVIDAIAAISCEALRTDFSPFDLTDSGDGSSSKDAVAAAACFKVFFMSSKYINSEKKFLDDCVSEIPLVHGNFREVSRLLHLKARVQLKSGFRPGSVKEASMALSTLAQWLWYLGDISIRRTRFVVENSISDENLNASMLKLLDDKCLKADVLEELYASSQDAFRKKDNLLLVHNVYELLDVIRRIFSWEGVTAFVALEGSEIFVEKMVGDNGSVSEPSSGDNTKTYKKCKKKKKMVLGKGSAAFVQFIKEELLSGATTIGLEKFALDFLEFLDPRGSGFDGLRKKLKDIVESNESRRLPKIPKGTRDFANEQTAIREKAFSIVVNVFKRHGAMGLNTPLFELRETLMGKYGEEAKLIYDMEDQGGELCSLRYDLTIPFARYVAMNGLTSYRRYHIGTVYRRDNPSKGRFREFYQCDFDIAGQFIKTGPDFEVIYILTELLDELNIGNYEVKLNHRKLLDGMLAICGVPQEKFRTICSSIDKLDKQTFEQIKKEMVEQKGLTEVSADKIGTFVKLRGSPVELLSKLQEDGSEFLENSDAELALNELEILFKALKLGKCIDKIVFDLSLARGLDYYTGVIFEAVFKGDTQVGSIAAGGRYDNLIGMFSGNQVPSVGMSLGIERVFTIMMEQLQNQEIRACETQVLVSILGDDLELASELVTELWRAKLKAEFMINKTMRKHINRATALKIPYMVIVGERELNEGVVTLKDVTAETEDNFPRNQYVEKLQVLLQSTCNYCGRTCKHDVK</sequence>
<dbReference type="InterPro" id="IPR004154">
    <property type="entry name" value="Anticodon-bd"/>
</dbReference>
<dbReference type="HAMAP" id="MF_00127">
    <property type="entry name" value="His_tRNA_synth"/>
    <property type="match status" value="1"/>
</dbReference>
<dbReference type="NCBIfam" id="TIGR00442">
    <property type="entry name" value="hisS"/>
    <property type="match status" value="1"/>
</dbReference>
<comment type="caution">
    <text evidence="9">The sequence shown here is derived from an EMBL/GenBank/DDBJ whole genome shotgun (WGS) entry which is preliminary data.</text>
</comment>
<dbReference type="PANTHER" id="PTHR11476:SF7">
    <property type="entry name" value="HISTIDINE--TRNA LIGASE"/>
    <property type="match status" value="1"/>
</dbReference>
<comment type="catalytic activity">
    <reaction evidence="6">
        <text>tRNA(His) + L-histidine + ATP = L-histidyl-tRNA(His) + AMP + diphosphate + H(+)</text>
        <dbReference type="Rhea" id="RHEA:17313"/>
        <dbReference type="Rhea" id="RHEA-COMP:9665"/>
        <dbReference type="Rhea" id="RHEA-COMP:9689"/>
        <dbReference type="ChEBI" id="CHEBI:15378"/>
        <dbReference type="ChEBI" id="CHEBI:30616"/>
        <dbReference type="ChEBI" id="CHEBI:33019"/>
        <dbReference type="ChEBI" id="CHEBI:57595"/>
        <dbReference type="ChEBI" id="CHEBI:78442"/>
        <dbReference type="ChEBI" id="CHEBI:78527"/>
        <dbReference type="ChEBI" id="CHEBI:456215"/>
        <dbReference type="EC" id="6.1.1.21"/>
    </reaction>
</comment>
<dbReference type="InterPro" id="IPR045864">
    <property type="entry name" value="aa-tRNA-synth_II/BPL/LPL"/>
</dbReference>
<dbReference type="CDD" id="cd00773">
    <property type="entry name" value="HisRS-like_core"/>
    <property type="match status" value="1"/>
</dbReference>
<reference evidence="9 10" key="1">
    <citation type="journal article" date="2023" name="bioRxiv">
        <title>Genome report: Whole genome sequence and annotation of Penstemon davidsonii.</title>
        <authorList>
            <person name="Ostevik K.L."/>
            <person name="Alabady M."/>
            <person name="Zhang M."/>
            <person name="Rausher M.D."/>
        </authorList>
    </citation>
    <scope>NUCLEOTIDE SEQUENCE [LARGE SCALE GENOMIC DNA]</scope>
    <source>
        <strain evidence="9">DNT005</strain>
        <tissue evidence="9">Whole leaf</tissue>
    </source>
</reference>
<name>A0ABR0DHV4_9LAMI</name>
<dbReference type="SUPFAM" id="SSF52954">
    <property type="entry name" value="Class II aaRS ABD-related"/>
    <property type="match status" value="1"/>
</dbReference>
<evidence type="ECO:0000259" key="8">
    <source>
        <dbReference type="PROSITE" id="PS50862"/>
    </source>
</evidence>
<dbReference type="PROSITE" id="PS50862">
    <property type="entry name" value="AA_TRNA_LIGASE_II"/>
    <property type="match status" value="1"/>
</dbReference>
<protein>
    <recommendedName>
        <fullName evidence="2">histidine--tRNA ligase</fullName>
        <ecNumber evidence="2">6.1.1.21</ecNumber>
    </recommendedName>
</protein>
<dbReference type="Pfam" id="PF13393">
    <property type="entry name" value="tRNA-synt_His"/>
    <property type="match status" value="1"/>
</dbReference>
<evidence type="ECO:0000256" key="4">
    <source>
        <dbReference type="ARBA" id="ARBA00022840"/>
    </source>
</evidence>
<feature type="domain" description="Aminoacyl-transfer RNA synthetases class-II family profile" evidence="8">
    <location>
        <begin position="410"/>
        <end position="735"/>
    </location>
</feature>
<evidence type="ECO:0000256" key="3">
    <source>
        <dbReference type="ARBA" id="ARBA00022741"/>
    </source>
</evidence>
<evidence type="ECO:0000256" key="7">
    <source>
        <dbReference type="SAM" id="MobiDB-lite"/>
    </source>
</evidence>
<dbReference type="Gene3D" id="3.30.930.10">
    <property type="entry name" value="Bira Bifunctional Protein, Domain 2"/>
    <property type="match status" value="1"/>
</dbReference>
<keyword evidence="4" id="KW-0067">ATP-binding</keyword>
<dbReference type="SUPFAM" id="SSF55681">
    <property type="entry name" value="Class II aaRS and biotin synthetases"/>
    <property type="match status" value="1"/>
</dbReference>
<evidence type="ECO:0000256" key="5">
    <source>
        <dbReference type="ARBA" id="ARBA00022917"/>
    </source>
</evidence>
<dbReference type="Gene3D" id="3.40.50.800">
    <property type="entry name" value="Anticodon-binding domain"/>
    <property type="match status" value="1"/>
</dbReference>
<evidence type="ECO:0000256" key="2">
    <source>
        <dbReference type="ARBA" id="ARBA00012815"/>
    </source>
</evidence>
<proteinExistence type="inferred from homology"/>
<dbReference type="Pfam" id="PF03129">
    <property type="entry name" value="HGTP_anticodon"/>
    <property type="match status" value="1"/>
</dbReference>
<feature type="non-terminal residue" evidence="9">
    <location>
        <position position="1"/>
    </location>
</feature>
<accession>A0ABR0DHV4</accession>
<evidence type="ECO:0000313" key="9">
    <source>
        <dbReference type="EMBL" id="KAK4488809.1"/>
    </source>
</evidence>
<dbReference type="InterPro" id="IPR041715">
    <property type="entry name" value="HisRS-like_core"/>
</dbReference>
<gene>
    <name evidence="9" type="ORF">RD792_004599</name>
</gene>
<organism evidence="9 10">
    <name type="scientific">Penstemon davidsonii</name>
    <dbReference type="NCBI Taxonomy" id="160366"/>
    <lineage>
        <taxon>Eukaryota</taxon>
        <taxon>Viridiplantae</taxon>
        <taxon>Streptophyta</taxon>
        <taxon>Embryophyta</taxon>
        <taxon>Tracheophyta</taxon>
        <taxon>Spermatophyta</taxon>
        <taxon>Magnoliopsida</taxon>
        <taxon>eudicotyledons</taxon>
        <taxon>Gunneridae</taxon>
        <taxon>Pentapetalae</taxon>
        <taxon>asterids</taxon>
        <taxon>lamiids</taxon>
        <taxon>Lamiales</taxon>
        <taxon>Plantaginaceae</taxon>
        <taxon>Cheloneae</taxon>
        <taxon>Penstemon</taxon>
    </lineage>
</organism>
<keyword evidence="10" id="KW-1185">Reference proteome</keyword>
<dbReference type="PANTHER" id="PTHR11476">
    <property type="entry name" value="HISTIDYL-TRNA SYNTHETASE"/>
    <property type="match status" value="1"/>
</dbReference>